<organism evidence="2 3">
    <name type="scientific">Goodea atripinnis</name>
    <dbReference type="NCBI Taxonomy" id="208336"/>
    <lineage>
        <taxon>Eukaryota</taxon>
        <taxon>Metazoa</taxon>
        <taxon>Chordata</taxon>
        <taxon>Craniata</taxon>
        <taxon>Vertebrata</taxon>
        <taxon>Euteleostomi</taxon>
        <taxon>Actinopterygii</taxon>
        <taxon>Neopterygii</taxon>
        <taxon>Teleostei</taxon>
        <taxon>Neoteleostei</taxon>
        <taxon>Acanthomorphata</taxon>
        <taxon>Ovalentaria</taxon>
        <taxon>Atherinomorphae</taxon>
        <taxon>Cyprinodontiformes</taxon>
        <taxon>Goodeidae</taxon>
        <taxon>Goodea</taxon>
    </lineage>
</organism>
<comment type="caution">
    <text evidence="2">The sequence shown here is derived from an EMBL/GenBank/DDBJ whole genome shotgun (WGS) entry which is preliminary data.</text>
</comment>
<proteinExistence type="predicted"/>
<evidence type="ECO:0000313" key="3">
    <source>
        <dbReference type="Proteomes" id="UP001476798"/>
    </source>
</evidence>
<feature type="region of interest" description="Disordered" evidence="1">
    <location>
        <begin position="1"/>
        <end position="54"/>
    </location>
</feature>
<gene>
    <name evidence="2" type="ORF">GOODEAATRI_021169</name>
</gene>
<name>A0ABV0MTV8_9TELE</name>
<reference evidence="2 3" key="1">
    <citation type="submission" date="2021-06" db="EMBL/GenBank/DDBJ databases">
        <authorList>
            <person name="Palmer J.M."/>
        </authorList>
    </citation>
    <scope>NUCLEOTIDE SEQUENCE [LARGE SCALE GENOMIC DNA]</scope>
    <source>
        <strain evidence="2 3">GA_2019</strain>
        <tissue evidence="2">Muscle</tissue>
    </source>
</reference>
<sequence length="136" mass="14839">MHGSLMKRGGDMGGAEAPVVSPPRLAGQQGWKYLPGAQSPVQHGDPPGQKNAPHTYQDCQKFLKNIPAIYGMWLVTLLLLYSLQEAHLDPVDMSARVCQPARARGREACDGDAPCNGSAGTRWVLFYEIQTCLEVF</sequence>
<evidence type="ECO:0000256" key="1">
    <source>
        <dbReference type="SAM" id="MobiDB-lite"/>
    </source>
</evidence>
<dbReference type="Proteomes" id="UP001476798">
    <property type="component" value="Unassembled WGS sequence"/>
</dbReference>
<protein>
    <submittedName>
        <fullName evidence="2">Uncharacterized protein</fullName>
    </submittedName>
</protein>
<evidence type="ECO:0000313" key="2">
    <source>
        <dbReference type="EMBL" id="MEQ2162575.1"/>
    </source>
</evidence>
<accession>A0ABV0MTV8</accession>
<dbReference type="EMBL" id="JAHRIO010012033">
    <property type="protein sequence ID" value="MEQ2162575.1"/>
    <property type="molecule type" value="Genomic_DNA"/>
</dbReference>
<keyword evidence="3" id="KW-1185">Reference proteome</keyword>